<name>A0A2M9CMW1_9MICO</name>
<keyword evidence="2" id="KW-1185">Reference proteome</keyword>
<evidence type="ECO:0000313" key="1">
    <source>
        <dbReference type="EMBL" id="PJJ73256.1"/>
    </source>
</evidence>
<gene>
    <name evidence="1" type="ORF">CLV46_2842</name>
</gene>
<proteinExistence type="predicted"/>
<evidence type="ECO:0000313" key="2">
    <source>
        <dbReference type="Proteomes" id="UP000228758"/>
    </source>
</evidence>
<dbReference type="Proteomes" id="UP000228758">
    <property type="component" value="Unassembled WGS sequence"/>
</dbReference>
<dbReference type="OrthoDB" id="5004079at2"/>
<accession>A0A2M9CMW1</accession>
<organism evidence="1 2">
    <name type="scientific">Diaminobutyricimonas aerilata</name>
    <dbReference type="NCBI Taxonomy" id="1162967"/>
    <lineage>
        <taxon>Bacteria</taxon>
        <taxon>Bacillati</taxon>
        <taxon>Actinomycetota</taxon>
        <taxon>Actinomycetes</taxon>
        <taxon>Micrococcales</taxon>
        <taxon>Microbacteriaceae</taxon>
        <taxon>Diaminobutyricimonas</taxon>
    </lineage>
</organism>
<dbReference type="EMBL" id="PGFF01000001">
    <property type="protein sequence ID" value="PJJ73256.1"/>
    <property type="molecule type" value="Genomic_DNA"/>
</dbReference>
<protein>
    <submittedName>
        <fullName evidence="1">Uncharacterized protein</fullName>
    </submittedName>
</protein>
<comment type="caution">
    <text evidence="1">The sequence shown here is derived from an EMBL/GenBank/DDBJ whole genome shotgun (WGS) entry which is preliminary data.</text>
</comment>
<sequence length="203" mass="21971">MTDAKADQDDLDPELWIEVPLTFPAGHLAGPDDWADEVARQAAVPGGVQADLIRAGARAIASHPGNGAHRRYWYYPLAGHALAVVQQYRLARTPALENVLVDLLAEVPSPSTDPVVTELAPRSAERLVRVARLARGDDEEPLPRVYGVVRVARVEGDHIDIFEVIDDQLPWVGQMLEHLDVLAGAATQQANATALSQPSEVTT</sequence>
<reference evidence="1 2" key="1">
    <citation type="submission" date="2017-11" db="EMBL/GenBank/DDBJ databases">
        <title>Genomic Encyclopedia of Archaeal and Bacterial Type Strains, Phase II (KMG-II): From Individual Species to Whole Genera.</title>
        <authorList>
            <person name="Goeker M."/>
        </authorList>
    </citation>
    <scope>NUCLEOTIDE SEQUENCE [LARGE SCALE GENOMIC DNA]</scope>
    <source>
        <strain evidence="1 2">DSM 27393</strain>
    </source>
</reference>
<dbReference type="RefSeq" id="WP_157802342.1">
    <property type="nucleotide sequence ID" value="NZ_PGFF01000001.1"/>
</dbReference>
<dbReference type="AlphaFoldDB" id="A0A2M9CMW1"/>